<dbReference type="SUPFAM" id="SSF52317">
    <property type="entry name" value="Class I glutamine amidotransferase-like"/>
    <property type="match status" value="1"/>
</dbReference>
<sequence>MGVNRLQAVIASGSGRYRDPWHPFARTSALLSGLLAAGGFTVTIEDDLDQAMTRLDGVSLLVVNAGDPWRSGPPGPVPAEALAGFRHAVQRGIGILAMHTAPATMRGYPEWAPTIGAIWLPGISGHPPAAEITVTIDDPRFSDSGLASSGSVEVFDERYCHLQQLGPSEVVGTHTVDGTTHPAVWLRRVGRSRVAVDLLGHDERSYESETHRALILGLVRWVVDRATEAP</sequence>
<reference evidence="2 3" key="1">
    <citation type="submission" date="2011-05" db="EMBL/GenBank/DDBJ databases">
        <title>Whole genome sequence of Microlunatus phosphovorus NM-1.</title>
        <authorList>
            <person name="Hosoyama A."/>
            <person name="Sasaki K."/>
            <person name="Harada T."/>
            <person name="Igarashi R."/>
            <person name="Kawakoshi A."/>
            <person name="Sasagawa M."/>
            <person name="Fukada J."/>
            <person name="Nakamura S."/>
            <person name="Katano Y."/>
            <person name="Hanada S."/>
            <person name="Kamagata Y."/>
            <person name="Nakamura N."/>
            <person name="Yamazaki S."/>
            <person name="Fujita N."/>
        </authorList>
    </citation>
    <scope>NUCLEOTIDE SEQUENCE [LARGE SCALE GENOMIC DNA]</scope>
    <source>
        <strain evidence="3">ATCC 700054 / DSM 10555 / JCM 9379 / NBRC 101784 / NCIMB 13414 / VKM Ac-1990 / NM-1</strain>
    </source>
</reference>
<dbReference type="AlphaFoldDB" id="F5XDN7"/>
<accession>F5XDN7</accession>
<proteinExistence type="predicted"/>
<name>F5XDN7_MICPN</name>
<dbReference type="OrthoDB" id="3350268at2"/>
<protein>
    <recommendedName>
        <fullName evidence="1">ThuA-like domain-containing protein</fullName>
    </recommendedName>
</protein>
<dbReference type="InterPro" id="IPR029010">
    <property type="entry name" value="ThuA-like"/>
</dbReference>
<dbReference type="eggNOG" id="COG3828">
    <property type="taxonomic scope" value="Bacteria"/>
</dbReference>
<dbReference type="EMBL" id="AP012204">
    <property type="protein sequence ID" value="BAK35060.1"/>
    <property type="molecule type" value="Genomic_DNA"/>
</dbReference>
<evidence type="ECO:0000313" key="3">
    <source>
        <dbReference type="Proteomes" id="UP000007947"/>
    </source>
</evidence>
<feature type="domain" description="ThuA-like" evidence="1">
    <location>
        <begin position="27"/>
        <end position="222"/>
    </location>
</feature>
<dbReference type="HOGENOM" id="CLU_107974_0_0_11"/>
<gene>
    <name evidence="2" type="ordered locus">MLP_20460</name>
</gene>
<keyword evidence="3" id="KW-1185">Reference proteome</keyword>
<evidence type="ECO:0000313" key="2">
    <source>
        <dbReference type="EMBL" id="BAK35060.1"/>
    </source>
</evidence>
<dbReference type="STRING" id="1032480.MLP_20460"/>
<dbReference type="KEGG" id="mph:MLP_20460"/>
<evidence type="ECO:0000259" key="1">
    <source>
        <dbReference type="Pfam" id="PF06283"/>
    </source>
</evidence>
<dbReference type="Pfam" id="PF06283">
    <property type="entry name" value="ThuA"/>
    <property type="match status" value="1"/>
</dbReference>
<dbReference type="Proteomes" id="UP000007947">
    <property type="component" value="Chromosome"/>
</dbReference>
<dbReference type="InterPro" id="IPR029062">
    <property type="entry name" value="Class_I_gatase-like"/>
</dbReference>
<organism evidence="2 3">
    <name type="scientific">Microlunatus phosphovorus (strain ATCC 700054 / DSM 10555 / JCM 9379 / NBRC 101784 / NCIMB 13414 / VKM Ac-1990 / NM-1)</name>
    <dbReference type="NCBI Taxonomy" id="1032480"/>
    <lineage>
        <taxon>Bacteria</taxon>
        <taxon>Bacillati</taxon>
        <taxon>Actinomycetota</taxon>
        <taxon>Actinomycetes</taxon>
        <taxon>Propionibacteriales</taxon>
        <taxon>Propionibacteriaceae</taxon>
        <taxon>Microlunatus</taxon>
    </lineage>
</organism>
<dbReference type="Gene3D" id="3.40.50.880">
    <property type="match status" value="1"/>
</dbReference>